<dbReference type="Proteomes" id="UP000253845">
    <property type="component" value="Unassembled WGS sequence"/>
</dbReference>
<accession>A0A370BNC0</accession>
<dbReference type="AlphaFoldDB" id="A0A370BNC0"/>
<gene>
    <name evidence="1" type="ORF">M747DRAFT_361365</name>
</gene>
<dbReference type="VEuPathDB" id="FungiDB:M747DRAFT_361365"/>
<name>A0A370BNC0_ASPNG</name>
<dbReference type="EMBL" id="KZ851955">
    <property type="protein sequence ID" value="RDH15009.1"/>
    <property type="molecule type" value="Genomic_DNA"/>
</dbReference>
<proteinExistence type="predicted"/>
<organism evidence="1 2">
    <name type="scientific">Aspergillus niger ATCC 13496</name>
    <dbReference type="NCBI Taxonomy" id="1353008"/>
    <lineage>
        <taxon>Eukaryota</taxon>
        <taxon>Fungi</taxon>
        <taxon>Dikarya</taxon>
        <taxon>Ascomycota</taxon>
        <taxon>Pezizomycotina</taxon>
        <taxon>Eurotiomycetes</taxon>
        <taxon>Eurotiomycetidae</taxon>
        <taxon>Eurotiales</taxon>
        <taxon>Aspergillaceae</taxon>
        <taxon>Aspergillus</taxon>
        <taxon>Aspergillus subgen. Circumdati</taxon>
    </lineage>
</organism>
<evidence type="ECO:0000313" key="2">
    <source>
        <dbReference type="Proteomes" id="UP000253845"/>
    </source>
</evidence>
<sequence>MAGHLRFLFGRSTQDQVRHQEVRALVINKMSETFEAVANHEAAWIEPNIQETLGVICEDLHISKRGTNQDELSPVFFEPLGTHNVPQPHPTQDQGQKLVKEIFENWDKPTPRPPTSMGGRIRCRITQSGSNGEHFLPGETMGVYNFENCSGADKPISSGDIIPELVAEEFEGPLYGSRGSMLYFGYIARNQLNRPHTLLATLTKSDADERLSRYEAVVILTVMLSRLEGDECLNHNVIPVMVISVFPGFKLRILEAHYDYRGLVIRKSDFLSFVNGDAAIASMDILASFMCSRMIGNTMDPHIMTKPGAAVPPLPGDNPGREIRSRELISLRVGSFWRGACDLFKSPIPDIKNPRNTDS</sequence>
<evidence type="ECO:0000313" key="1">
    <source>
        <dbReference type="EMBL" id="RDH15009.1"/>
    </source>
</evidence>
<protein>
    <submittedName>
        <fullName evidence="1">Uncharacterized protein</fullName>
    </submittedName>
</protein>
<reference evidence="1 2" key="1">
    <citation type="submission" date="2018-07" db="EMBL/GenBank/DDBJ databases">
        <title>Section-level genome sequencing of Aspergillus section Nigri to investigate inter- and intra-species variation.</title>
        <authorList>
            <consortium name="DOE Joint Genome Institute"/>
            <person name="Vesth T.C."/>
            <person name="Nybo J.L."/>
            <person name="Theobald S."/>
            <person name="Frisvad J.C."/>
            <person name="Larsen T.O."/>
            <person name="Nielsen K.F."/>
            <person name="Hoof J.B."/>
            <person name="Brandl J."/>
            <person name="Salamov A."/>
            <person name="Riley R."/>
            <person name="Gladden J.M."/>
            <person name="Phatale P."/>
            <person name="Nielsen M.T."/>
            <person name="Lyhne E.K."/>
            <person name="Kogle M.E."/>
            <person name="Strasser K."/>
            <person name="McDonnell E."/>
            <person name="Barry K."/>
            <person name="Clum A."/>
            <person name="Chen C."/>
            <person name="Nolan M."/>
            <person name="Sandor L."/>
            <person name="Kuo A."/>
            <person name="Lipzen A."/>
            <person name="Hainaut M."/>
            <person name="Drula E."/>
            <person name="Tsang A."/>
            <person name="Magnuson J.K."/>
            <person name="Henrissat B."/>
            <person name="Wiebenga A."/>
            <person name="Simmons B.A."/>
            <person name="Makela M.R."/>
            <person name="De vries R.P."/>
            <person name="Grigoriev I.V."/>
            <person name="Mortensen U.H."/>
            <person name="Baker S.E."/>
            <person name="Andersen M.R."/>
        </authorList>
    </citation>
    <scope>NUCLEOTIDE SEQUENCE [LARGE SCALE GENOMIC DNA]</scope>
    <source>
        <strain evidence="1 2">ATCC 13496</strain>
    </source>
</reference>